<feature type="compositionally biased region" description="Polar residues" evidence="2">
    <location>
        <begin position="80"/>
        <end position="93"/>
    </location>
</feature>
<feature type="coiled-coil region" evidence="1">
    <location>
        <begin position="146"/>
        <end position="173"/>
    </location>
</feature>
<dbReference type="InterPro" id="IPR025122">
    <property type="entry name" value="DUF4048"/>
</dbReference>
<feature type="region of interest" description="Disordered" evidence="2">
    <location>
        <begin position="60"/>
        <end position="93"/>
    </location>
</feature>
<reference evidence="4" key="1">
    <citation type="submission" date="2021-07" db="EMBL/GenBank/DDBJ databases">
        <authorList>
            <person name="Durling M."/>
        </authorList>
    </citation>
    <scope>NUCLEOTIDE SEQUENCE</scope>
</reference>
<evidence type="ECO:0000259" key="3">
    <source>
        <dbReference type="Pfam" id="PF13257"/>
    </source>
</evidence>
<dbReference type="EMBL" id="CAJVRL010000070">
    <property type="protein sequence ID" value="CAG8956254.1"/>
    <property type="molecule type" value="Genomic_DNA"/>
</dbReference>
<keyword evidence="1" id="KW-0175">Coiled coil</keyword>
<feature type="region of interest" description="Disordered" evidence="2">
    <location>
        <begin position="338"/>
        <end position="416"/>
    </location>
</feature>
<evidence type="ECO:0000256" key="1">
    <source>
        <dbReference type="SAM" id="Coils"/>
    </source>
</evidence>
<evidence type="ECO:0000313" key="5">
    <source>
        <dbReference type="Proteomes" id="UP000696280"/>
    </source>
</evidence>
<protein>
    <recommendedName>
        <fullName evidence="3">DUF4048 domain-containing protein</fullName>
    </recommendedName>
</protein>
<feature type="compositionally biased region" description="Low complexity" evidence="2">
    <location>
        <begin position="443"/>
        <end position="460"/>
    </location>
</feature>
<organism evidence="4 5">
    <name type="scientific">Hymenoscyphus fraxineus</name>
    <dbReference type="NCBI Taxonomy" id="746836"/>
    <lineage>
        <taxon>Eukaryota</taxon>
        <taxon>Fungi</taxon>
        <taxon>Dikarya</taxon>
        <taxon>Ascomycota</taxon>
        <taxon>Pezizomycotina</taxon>
        <taxon>Leotiomycetes</taxon>
        <taxon>Helotiales</taxon>
        <taxon>Helotiaceae</taxon>
        <taxon>Hymenoscyphus</taxon>
    </lineage>
</organism>
<name>A0A9N9PJU8_9HELO</name>
<evidence type="ECO:0000313" key="4">
    <source>
        <dbReference type="EMBL" id="CAG8956254.1"/>
    </source>
</evidence>
<dbReference type="OrthoDB" id="4097086at2759"/>
<feature type="compositionally biased region" description="Polar residues" evidence="2">
    <location>
        <begin position="267"/>
        <end position="290"/>
    </location>
</feature>
<feature type="compositionally biased region" description="Basic and acidic residues" evidence="2">
    <location>
        <begin position="531"/>
        <end position="540"/>
    </location>
</feature>
<comment type="caution">
    <text evidence="4">The sequence shown here is derived from an EMBL/GenBank/DDBJ whole genome shotgun (WGS) entry which is preliminary data.</text>
</comment>
<gene>
    <name evidence="4" type="ORF">HYFRA_00003634</name>
</gene>
<proteinExistence type="predicted"/>
<feature type="compositionally biased region" description="Polar residues" evidence="2">
    <location>
        <begin position="372"/>
        <end position="388"/>
    </location>
</feature>
<feature type="region of interest" description="Disordered" evidence="2">
    <location>
        <begin position="428"/>
        <end position="464"/>
    </location>
</feature>
<feature type="region of interest" description="Disordered" evidence="2">
    <location>
        <begin position="509"/>
        <end position="547"/>
    </location>
</feature>
<accession>A0A9N9PJU8</accession>
<dbReference type="Proteomes" id="UP000696280">
    <property type="component" value="Unassembled WGS sequence"/>
</dbReference>
<sequence length="547" mass="59802">MITQRKTFFPFLPHEISQVTNNTICAMEHHTRRQSIDPASVESILSAGENKAPAAIVSPHLGMSPTRPNAEMAPPPQPTAGHTRNSSSITTTRVRPVRPLSLSFPIAPNFPGNESTRPTPATASFPPTPMEIAPSPSDPDGFLVALAAQERKVLELKEELNKAERDLYNLKRKWASHESSKKRAEIKHNEPLQQLQMVALDSSAKDASTIVTRHSAEMDRRKMLLSNINIPKESRRKVITGGHTRTLSLLSPERSNYPRPFPPPPDTTSEQPVSAGFSRTDSMPSTSQGLTRGLALRARPLSYQGGLALASNAKLIAEDLRNGMWGFMEDIRQATVGDEAAHEPTKQNLGVKAPSRKVSRGNLRNADRTRKVSTPRSASPRTWETLTGTPAPAEWEQSEHEQTTQTTTGLKSKAPKTVSLAASALDDIDDDWSNWDSPPPKSPRWSSSTTASDPATPSNSNLDDRAIKILDQLDTPSKELQWPASLDILTPGNIRKTFSTVMQDWEKSLSPSLVEEGPRERSLGSAVGGGEAKDHSEAAHEALMLSR</sequence>
<keyword evidence="5" id="KW-1185">Reference proteome</keyword>
<feature type="domain" description="DUF4048" evidence="3">
    <location>
        <begin position="243"/>
        <end position="374"/>
    </location>
</feature>
<feature type="region of interest" description="Disordered" evidence="2">
    <location>
        <begin position="249"/>
        <end position="291"/>
    </location>
</feature>
<evidence type="ECO:0000256" key="2">
    <source>
        <dbReference type="SAM" id="MobiDB-lite"/>
    </source>
</evidence>
<dbReference type="Pfam" id="PF13257">
    <property type="entry name" value="DUF4048"/>
    <property type="match status" value="1"/>
</dbReference>
<dbReference type="AlphaFoldDB" id="A0A9N9PJU8"/>